<evidence type="ECO:0000256" key="2">
    <source>
        <dbReference type="SAM" id="SignalP"/>
    </source>
</evidence>
<proteinExistence type="predicted"/>
<accession>A0A4Z1NTZ5</accession>
<evidence type="ECO:0000313" key="3">
    <source>
        <dbReference type="EMBL" id="TID14430.1"/>
    </source>
</evidence>
<organism evidence="3 4">
    <name type="scientific">Venturia nashicola</name>
    <dbReference type="NCBI Taxonomy" id="86259"/>
    <lineage>
        <taxon>Eukaryota</taxon>
        <taxon>Fungi</taxon>
        <taxon>Dikarya</taxon>
        <taxon>Ascomycota</taxon>
        <taxon>Pezizomycotina</taxon>
        <taxon>Dothideomycetes</taxon>
        <taxon>Pleosporomycetidae</taxon>
        <taxon>Venturiales</taxon>
        <taxon>Venturiaceae</taxon>
        <taxon>Venturia</taxon>
    </lineage>
</organism>
<gene>
    <name evidence="3" type="ORF">E6O75_ATG09509</name>
</gene>
<reference evidence="3 4" key="1">
    <citation type="submission" date="2019-04" db="EMBL/GenBank/DDBJ databases">
        <title>High contiguity whole genome sequence and gene annotation resource for two Venturia nashicola isolates.</title>
        <authorList>
            <person name="Prokchorchik M."/>
            <person name="Won K."/>
            <person name="Lee Y."/>
            <person name="Choi E.D."/>
            <person name="Segonzac C."/>
            <person name="Sohn K.H."/>
        </authorList>
    </citation>
    <scope>NUCLEOTIDE SEQUENCE [LARGE SCALE GENOMIC DNA]</scope>
    <source>
        <strain evidence="3 4">PRI2</strain>
    </source>
</reference>
<sequence>MRSSSYFAALLAATAIAAPIEENPSAHSNSKRQFTLFGVEFDKRIQWSTLMSKPSLISTVLPLLKAKYNKQEGHFIGTAEALPAFQGFVELMGANKTHAGGFPDWYMEVFKGTPYGRTDPPPEAAAIPRRQELKSETNVPGAKAVKIRYGPYKVPSAKVMMHNQRYGMLENYPELDFEKPCTGDCTIIGMRQGLEYPDGRDANVDNGLWLHHSVILAVGEGREDTTCLDQPFSLPHITANTTHFQSERIFSTGNERTDAVFPDMGVNDAGYKIRDQDKLALLLELMNENGKDETVYFTMVWDILDGHPLPHDVQLIHHDIRNCGTSEVNPPEAKSKFTLNTTWVSTIDAEVMGILGHIHDGGLESTIHVDGKLACNSEAMYGGAPGYISKGMGDMPGMENMAGMTMKHISKITPCGQSKGLDVREIKKGQKLTLAANYDFEKWPGMKEPDGSWDQVMGLTVMYVKKPVKSATTPPLQPAQSKSSSWTSWLFGEPRRL</sequence>
<dbReference type="OrthoDB" id="3895784at2759"/>
<keyword evidence="2" id="KW-0732">Signal</keyword>
<evidence type="ECO:0000256" key="1">
    <source>
        <dbReference type="SAM" id="MobiDB-lite"/>
    </source>
</evidence>
<dbReference type="Proteomes" id="UP000298493">
    <property type="component" value="Unassembled WGS sequence"/>
</dbReference>
<feature type="compositionally biased region" description="Polar residues" evidence="1">
    <location>
        <begin position="470"/>
        <end position="488"/>
    </location>
</feature>
<name>A0A4Z1NTZ5_9PEZI</name>
<dbReference type="AlphaFoldDB" id="A0A4Z1NTZ5"/>
<comment type="caution">
    <text evidence="3">The sequence shown here is derived from an EMBL/GenBank/DDBJ whole genome shotgun (WGS) entry which is preliminary data.</text>
</comment>
<feature type="signal peptide" evidence="2">
    <location>
        <begin position="1"/>
        <end position="17"/>
    </location>
</feature>
<dbReference type="EMBL" id="SNSC02000023">
    <property type="protein sequence ID" value="TID14430.1"/>
    <property type="molecule type" value="Genomic_DNA"/>
</dbReference>
<feature type="chain" id="PRO_5021385618" evidence="2">
    <location>
        <begin position="18"/>
        <end position="497"/>
    </location>
</feature>
<keyword evidence="4" id="KW-1185">Reference proteome</keyword>
<evidence type="ECO:0000313" key="4">
    <source>
        <dbReference type="Proteomes" id="UP000298493"/>
    </source>
</evidence>
<feature type="region of interest" description="Disordered" evidence="1">
    <location>
        <begin position="470"/>
        <end position="497"/>
    </location>
</feature>
<protein>
    <submittedName>
        <fullName evidence="3">DNA repair and recombination protein</fullName>
    </submittedName>
</protein>